<dbReference type="PANTHER" id="PTHR12138:SF162">
    <property type="entry name" value="CHROMOSOME UNDETERMINED SCAFFOLD_275, WHOLE GENOME SHOTGUN SEQUENCE"/>
    <property type="match status" value="1"/>
</dbReference>
<reference evidence="3" key="3">
    <citation type="submission" date="2025-09" db="UniProtKB">
        <authorList>
            <consortium name="Ensembl"/>
        </authorList>
    </citation>
    <scope>IDENTIFICATION</scope>
</reference>
<dbReference type="GeneTree" id="ENSGT01150000286943"/>
<feature type="transmembrane region" description="Helical" evidence="2">
    <location>
        <begin position="195"/>
        <end position="215"/>
    </location>
</feature>
<keyword evidence="2" id="KW-0812">Transmembrane</keyword>
<accession>A0A8I5MYE8</accession>
<keyword evidence="2" id="KW-0472">Membrane</keyword>
<dbReference type="Proteomes" id="UP000028761">
    <property type="component" value="Chromosome 3"/>
</dbReference>
<proteinExistence type="predicted"/>
<evidence type="ECO:0000256" key="2">
    <source>
        <dbReference type="SAM" id="Phobius"/>
    </source>
</evidence>
<sequence>NYQDGAPIPHRGASRRERVPAPRRGLWPAARRRGDPARPPPAARSPRPRASARPPAPSGVARATQPSPPAARSEAAPLAADKTPPPALLNPVSARSQPSPLHPHPPCNGFFSRRQKPAKSSSVSAKFTISNSAEAQASKAEKRLIGPTNLPLSPTVECSGTISACCNLCLPSSSDSPPSASQSSWDYRHAPPHPAFFFFFFFFFFFLVFLVEMGFHHVGQACLKLLTSGDPPASAS</sequence>
<feature type="region of interest" description="Disordered" evidence="1">
    <location>
        <begin position="1"/>
        <end position="115"/>
    </location>
</feature>
<dbReference type="Ensembl" id="ENSPANT00000062033.1">
    <property type="protein sequence ID" value="ENSPANP00000051089.1"/>
    <property type="gene ID" value="ENSPANG00000037138.1"/>
</dbReference>
<dbReference type="PANTHER" id="PTHR12138">
    <property type="entry name" value="PRIMATE-EXPANDED PROTEIN FAMILY"/>
    <property type="match status" value="1"/>
</dbReference>
<feature type="compositionally biased region" description="Low complexity" evidence="1">
    <location>
        <begin position="44"/>
        <end position="63"/>
    </location>
</feature>
<dbReference type="AlphaFoldDB" id="A0A8I5MYE8"/>
<evidence type="ECO:0000313" key="4">
    <source>
        <dbReference type="Proteomes" id="UP000028761"/>
    </source>
</evidence>
<organism evidence="3 4">
    <name type="scientific">Papio anubis</name>
    <name type="common">Olive baboon</name>
    <dbReference type="NCBI Taxonomy" id="9555"/>
    <lineage>
        <taxon>Eukaryota</taxon>
        <taxon>Metazoa</taxon>
        <taxon>Chordata</taxon>
        <taxon>Craniata</taxon>
        <taxon>Vertebrata</taxon>
        <taxon>Euteleostomi</taxon>
        <taxon>Mammalia</taxon>
        <taxon>Eutheria</taxon>
        <taxon>Euarchontoglires</taxon>
        <taxon>Primates</taxon>
        <taxon>Haplorrhini</taxon>
        <taxon>Catarrhini</taxon>
        <taxon>Cercopithecidae</taxon>
        <taxon>Cercopithecinae</taxon>
        <taxon>Papio</taxon>
    </lineage>
</organism>
<feature type="compositionally biased region" description="Low complexity" evidence="1">
    <location>
        <begin position="70"/>
        <end position="80"/>
    </location>
</feature>
<keyword evidence="2" id="KW-1133">Transmembrane helix</keyword>
<name>A0A8I5MYE8_PAPAN</name>
<keyword evidence="4" id="KW-1185">Reference proteome</keyword>
<protein>
    <submittedName>
        <fullName evidence="3">Uncharacterized protein</fullName>
    </submittedName>
</protein>
<dbReference type="PRINTS" id="PR02045">
    <property type="entry name" value="F138DOMAIN"/>
</dbReference>
<reference evidence="3 4" key="1">
    <citation type="submission" date="2012-03" db="EMBL/GenBank/DDBJ databases">
        <title>Whole Genome Assembly of Papio anubis.</title>
        <authorList>
            <person name="Liu Y.L."/>
            <person name="Abraham K.A."/>
            <person name="Akbar H.A."/>
            <person name="Ali S.A."/>
            <person name="Anosike U.A."/>
            <person name="Aqrawi P.A."/>
            <person name="Arias F.A."/>
            <person name="Attaway T.A."/>
            <person name="Awwad R.A."/>
            <person name="Babu C.B."/>
            <person name="Bandaranaike D.B."/>
            <person name="Battles P.B."/>
            <person name="Bell A.B."/>
            <person name="Beltran B.B."/>
            <person name="Berhane-Mersha D.B."/>
            <person name="Bess C.B."/>
            <person name="Bickham C.B."/>
            <person name="Bolden T.B."/>
            <person name="Carter K.C."/>
            <person name="Chau D.C."/>
            <person name="Chavez A.C."/>
            <person name="Clerc-Blankenburg K.C."/>
            <person name="Coyle M.C."/>
            <person name="Dao M.D."/>
            <person name="Davila M.L.D."/>
            <person name="Davy-Carroll L.D."/>
            <person name="Denson S.D."/>
            <person name="Dinh H.D."/>
            <person name="Fernandez S.F."/>
            <person name="Fernando P.F."/>
            <person name="Forbes L.F."/>
            <person name="Francis C.F."/>
            <person name="Francisco L.F."/>
            <person name="Fu Q.F."/>
            <person name="Garcia-Iii R.G."/>
            <person name="Garrett T.G."/>
            <person name="Gross S.G."/>
            <person name="Gubbala S.G."/>
            <person name="Hirani K.H."/>
            <person name="Hogues M.H."/>
            <person name="Hollins B.H."/>
            <person name="Jackson L.J."/>
            <person name="Javaid M.J."/>
            <person name="Jhangiani S.J."/>
            <person name="Johnson A.J."/>
            <person name="Johnson B.J."/>
            <person name="Jones J.J."/>
            <person name="Joshi V.J."/>
            <person name="Kalu J.K."/>
            <person name="Khan N.K."/>
            <person name="Korchina V.K."/>
            <person name="Kovar C.K."/>
            <person name="Lago L.L."/>
            <person name="Lara F.L."/>
            <person name="Le T.-K.L."/>
            <person name="Lee S.L."/>
            <person name="Legall-Iii F.L."/>
            <person name="Lemon S.L."/>
            <person name="Liu J.L."/>
            <person name="Liu Y.-S.L."/>
            <person name="Liyanage D.L."/>
            <person name="Lopez J.L."/>
            <person name="Lorensuhewa L.L."/>
            <person name="Mata R.M."/>
            <person name="Mathew T.M."/>
            <person name="Mercado C.M."/>
            <person name="Mercado I.M."/>
            <person name="Morales K.M."/>
            <person name="Morgan M.M."/>
            <person name="Munidasa M.M."/>
            <person name="Ngo D.N."/>
            <person name="Nguyen L.N."/>
            <person name="Nguyen T.N."/>
            <person name="Nguyen N.N."/>
            <person name="Obregon M.O."/>
            <person name="Okwuonu G.O."/>
            <person name="Ongeri F.O."/>
            <person name="Onwere C.O."/>
            <person name="Osifeso I.O."/>
            <person name="Parra A.P."/>
            <person name="Patil S.P."/>
            <person name="Perez A.P."/>
            <person name="Perez Y.P."/>
            <person name="Pham C.P."/>
            <person name="Pu L.-L.P."/>
            <person name="Puazo M.P."/>
            <person name="Quiroz J.Q."/>
            <person name="Rouhana J.R."/>
            <person name="Ruiz M.R."/>
            <person name="Ruiz S.-J.R."/>
            <person name="Saada N.S."/>
            <person name="Santibanez J.S."/>
            <person name="Scheel M.S."/>
            <person name="Schneider B.S."/>
            <person name="Simmons D.S."/>
            <person name="Sisson I.S."/>
            <person name="Tang L.-Y.T."/>
            <person name="Thornton R.T."/>
            <person name="Tisius J.T."/>
            <person name="Toledanes G.T."/>
            <person name="Trejos Z.T."/>
            <person name="Usmani K.U."/>
            <person name="Varghese R.V."/>
            <person name="Vattathil S.V."/>
            <person name="Vee V.V."/>
            <person name="Walker D.W."/>
            <person name="Weissenberger G.W."/>
            <person name="White C.W."/>
            <person name="Williams A.W."/>
            <person name="Woodworth J.W."/>
            <person name="Wright R.W."/>
            <person name="Zhu Y.Z."/>
            <person name="Han Y.H."/>
            <person name="Newsham I.N."/>
            <person name="Nazareth L.N."/>
            <person name="Worley K.W."/>
            <person name="Muzny D.M."/>
            <person name="Rogers J.R."/>
            <person name="Gibbs R.G."/>
        </authorList>
    </citation>
    <scope>NUCLEOTIDE SEQUENCE [LARGE SCALE GENOMIC DNA]</scope>
</reference>
<evidence type="ECO:0000256" key="1">
    <source>
        <dbReference type="SAM" id="MobiDB-lite"/>
    </source>
</evidence>
<evidence type="ECO:0000313" key="3">
    <source>
        <dbReference type="Ensembl" id="ENSPANP00000051089.1"/>
    </source>
</evidence>
<reference evidence="3" key="2">
    <citation type="submission" date="2025-08" db="UniProtKB">
        <authorList>
            <consortium name="Ensembl"/>
        </authorList>
    </citation>
    <scope>IDENTIFICATION</scope>
</reference>